<name>A0A1M6A3G5_9FLAO</name>
<proteinExistence type="predicted"/>
<accession>A0A1M6A3G5</accession>
<dbReference type="Gene3D" id="2.60.40.2340">
    <property type="match status" value="3"/>
</dbReference>
<dbReference type="EMBL" id="FQYY01000001">
    <property type="protein sequence ID" value="SHI30899.1"/>
    <property type="molecule type" value="Genomic_DNA"/>
</dbReference>
<feature type="signal peptide" evidence="1">
    <location>
        <begin position="1"/>
        <end position="19"/>
    </location>
</feature>
<dbReference type="RefSeq" id="WP_073147043.1">
    <property type="nucleotide sequence ID" value="NZ_FQYY01000001.1"/>
</dbReference>
<dbReference type="STRING" id="579105.SAMN04488096_10143"/>
<reference evidence="2 3" key="1">
    <citation type="submission" date="2016-11" db="EMBL/GenBank/DDBJ databases">
        <authorList>
            <person name="Jaros S."/>
            <person name="Januszkiewicz K."/>
            <person name="Wedrychowicz H."/>
        </authorList>
    </citation>
    <scope>NUCLEOTIDE SEQUENCE [LARGE SCALE GENOMIC DNA]</scope>
    <source>
        <strain evidence="2 3">DSM 21425</strain>
    </source>
</reference>
<sequence length="497" mass="55927">MAPRIFLLLLLTFCFTSCSDDDESLSSKNQILSFSINDQNKIFDGEIDYSTLSIIVNMEDVDLNQPLTPIIKISNKATISPSMDISQVFKDDVKYTVTAENGIKSTYTVKAQSQNSNNFIESFKIKINDTIFNGIINEVESTITINTQGIEKNPSIIPIIEYSDDAKIFPSSEEAQNFNEPISYTVVAQNGARNNYKIIVNNNIILSSEKKIISYQLFYNNKIHNAIIDHENLTIDVETTQGIGQAKSTIILSDGATYTFEPGTNENFYLPITYKVTAEDGTSNNYIMTPKICMFNYNYSTYHLQYFANITPAFGSYNVDLNIPNSSLVLENNSNSYNLNYIDYLSQQSQYVDGIYTSFKLVFPQNIVSANNYKLKYKVNGNTLAETLDYLDVKSENAPIITSINQQSYDRGDTLIIKGENLPDYISIASNGYIYIITNSNNYDLTVNPERTELSLTLNYNFFPSYYGHSPSSQTITLIEASSLGYRRGVSVNAVFN</sequence>
<keyword evidence="3" id="KW-1185">Reference proteome</keyword>
<evidence type="ECO:0008006" key="4">
    <source>
        <dbReference type="Google" id="ProtNLM"/>
    </source>
</evidence>
<evidence type="ECO:0000256" key="1">
    <source>
        <dbReference type="SAM" id="SignalP"/>
    </source>
</evidence>
<keyword evidence="1" id="KW-0732">Signal</keyword>
<organism evidence="2 3">
    <name type="scientific">Mesonia phycicola</name>
    <dbReference type="NCBI Taxonomy" id="579105"/>
    <lineage>
        <taxon>Bacteria</taxon>
        <taxon>Pseudomonadati</taxon>
        <taxon>Bacteroidota</taxon>
        <taxon>Flavobacteriia</taxon>
        <taxon>Flavobacteriales</taxon>
        <taxon>Flavobacteriaceae</taxon>
        <taxon>Mesonia</taxon>
    </lineage>
</organism>
<protein>
    <recommendedName>
        <fullName evidence="4">DUF5018 domain-containing protein</fullName>
    </recommendedName>
</protein>
<evidence type="ECO:0000313" key="2">
    <source>
        <dbReference type="EMBL" id="SHI30899.1"/>
    </source>
</evidence>
<evidence type="ECO:0000313" key="3">
    <source>
        <dbReference type="Proteomes" id="UP000184225"/>
    </source>
</evidence>
<dbReference type="Proteomes" id="UP000184225">
    <property type="component" value="Unassembled WGS sequence"/>
</dbReference>
<feature type="chain" id="PRO_5012657853" description="DUF5018 domain-containing protein" evidence="1">
    <location>
        <begin position="20"/>
        <end position="497"/>
    </location>
</feature>
<dbReference type="AlphaFoldDB" id="A0A1M6A3G5"/>
<gene>
    <name evidence="2" type="ORF">SAMN04488096_10143</name>
</gene>
<dbReference type="OrthoDB" id="1198496at2"/>